<name>A0ABR2RSJ5_9ROSI</name>
<evidence type="ECO:0000313" key="1">
    <source>
        <dbReference type="EMBL" id="KAK9015667.1"/>
    </source>
</evidence>
<dbReference type="EMBL" id="JBBPBN010000021">
    <property type="protein sequence ID" value="KAK9015667.1"/>
    <property type="molecule type" value="Genomic_DNA"/>
</dbReference>
<organism evidence="1 2">
    <name type="scientific">Hibiscus sabdariffa</name>
    <name type="common">roselle</name>
    <dbReference type="NCBI Taxonomy" id="183260"/>
    <lineage>
        <taxon>Eukaryota</taxon>
        <taxon>Viridiplantae</taxon>
        <taxon>Streptophyta</taxon>
        <taxon>Embryophyta</taxon>
        <taxon>Tracheophyta</taxon>
        <taxon>Spermatophyta</taxon>
        <taxon>Magnoliopsida</taxon>
        <taxon>eudicotyledons</taxon>
        <taxon>Gunneridae</taxon>
        <taxon>Pentapetalae</taxon>
        <taxon>rosids</taxon>
        <taxon>malvids</taxon>
        <taxon>Malvales</taxon>
        <taxon>Malvaceae</taxon>
        <taxon>Malvoideae</taxon>
        <taxon>Hibiscus</taxon>
    </lineage>
</organism>
<comment type="caution">
    <text evidence="1">The sequence shown here is derived from an EMBL/GenBank/DDBJ whole genome shotgun (WGS) entry which is preliminary data.</text>
</comment>
<accession>A0ABR2RSJ5</accession>
<gene>
    <name evidence="1" type="ORF">V6N11_006763</name>
</gene>
<keyword evidence="2" id="KW-1185">Reference proteome</keyword>
<protein>
    <submittedName>
        <fullName evidence="1">Uncharacterized protein</fullName>
    </submittedName>
</protein>
<sequence length="78" mass="8481">MLKTSDGSWSEDDVTLMNEAVVFFRNLFDDSSTAQGAFLVSNSFPQLSSDSLQRLDSIPSGEEIHSALMEKAPLKSPG</sequence>
<reference evidence="1 2" key="1">
    <citation type="journal article" date="2024" name="G3 (Bethesda)">
        <title>Genome assembly of Hibiscus sabdariffa L. provides insights into metabolisms of medicinal natural products.</title>
        <authorList>
            <person name="Kim T."/>
        </authorList>
    </citation>
    <scope>NUCLEOTIDE SEQUENCE [LARGE SCALE GENOMIC DNA]</scope>
    <source>
        <strain evidence="1">TK-2024</strain>
        <tissue evidence="1">Old leaves</tissue>
    </source>
</reference>
<dbReference type="Proteomes" id="UP001396334">
    <property type="component" value="Unassembled WGS sequence"/>
</dbReference>
<evidence type="ECO:0000313" key="2">
    <source>
        <dbReference type="Proteomes" id="UP001396334"/>
    </source>
</evidence>
<proteinExistence type="predicted"/>